<dbReference type="SMART" id="SM00465">
    <property type="entry name" value="GIYc"/>
    <property type="match status" value="1"/>
</dbReference>
<feature type="domain" description="GIY-YIG" evidence="1">
    <location>
        <begin position="17"/>
        <end position="112"/>
    </location>
</feature>
<reference evidence="3" key="1">
    <citation type="submission" date="2015-11" db="EMBL/GenBank/DDBJ databases">
        <authorList>
            <person name="Varghese N."/>
        </authorList>
    </citation>
    <scope>NUCLEOTIDE SEQUENCE [LARGE SCALE GENOMIC DNA]</scope>
    <source>
        <strain evidence="3">JGI-23</strain>
    </source>
</reference>
<dbReference type="InterPro" id="IPR002837">
    <property type="entry name" value="DUF123"/>
</dbReference>
<dbReference type="Proteomes" id="UP000199197">
    <property type="component" value="Unassembled WGS sequence"/>
</dbReference>
<dbReference type="GO" id="GO:0004519">
    <property type="term" value="F:endonuclease activity"/>
    <property type="evidence" value="ECO:0007669"/>
    <property type="project" value="UniProtKB-KW"/>
</dbReference>
<dbReference type="InterPro" id="IPR000305">
    <property type="entry name" value="GIY-YIG_endonuc"/>
</dbReference>
<keyword evidence="2" id="KW-0378">Hydrolase</keyword>
<dbReference type="Pfam" id="PF01986">
    <property type="entry name" value="DUF123"/>
    <property type="match status" value="1"/>
</dbReference>
<keyword evidence="2" id="KW-0255">Endonuclease</keyword>
<proteinExistence type="predicted"/>
<dbReference type="EMBL" id="CZVW01000013">
    <property type="protein sequence ID" value="CUT02650.1"/>
    <property type="molecule type" value="Genomic_DNA"/>
</dbReference>
<dbReference type="CDD" id="cd10441">
    <property type="entry name" value="GIY-YIG_COG1833"/>
    <property type="match status" value="1"/>
</dbReference>
<keyword evidence="2" id="KW-0540">Nuclease</keyword>
<dbReference type="OrthoDB" id="9802365at2"/>
<evidence type="ECO:0000313" key="3">
    <source>
        <dbReference type="Proteomes" id="UP000199197"/>
    </source>
</evidence>
<name>A0A0P1NUB1_9BACT</name>
<evidence type="ECO:0000313" key="2">
    <source>
        <dbReference type="EMBL" id="CUT02650.1"/>
    </source>
</evidence>
<sequence length="133" mass="16025">MTYILLIFLSSEIYKKIGGLGKLKLKRGYYLYVGSARKNFEKRIKRHLSRKKKIFWHIDYLLSDKRTSVKKVFYTDFDIEHEVAKQIEKEFEVIKKFGSSDCKCTGHLFYVGSKVNRFREMIEKMRFFELETN</sequence>
<protein>
    <submittedName>
        <fullName evidence="2">Uri superfamily endonuclease</fullName>
    </submittedName>
</protein>
<gene>
    <name evidence="2" type="ORF">JGI23_01303</name>
</gene>
<keyword evidence="3" id="KW-1185">Reference proteome</keyword>
<evidence type="ECO:0000259" key="1">
    <source>
        <dbReference type="SMART" id="SM00465"/>
    </source>
</evidence>
<dbReference type="PANTHER" id="PTHR37460">
    <property type="entry name" value="ENDONUCLEASE III"/>
    <property type="match status" value="1"/>
</dbReference>
<dbReference type="PANTHER" id="PTHR37460:SF1">
    <property type="entry name" value="ENDONUCLEASE III"/>
    <property type="match status" value="1"/>
</dbReference>
<organism evidence="2 3">
    <name type="scientific">Candidatus Chryseopegocella kryptomonas</name>
    <dbReference type="NCBI Taxonomy" id="1633643"/>
    <lineage>
        <taxon>Bacteria</taxon>
        <taxon>Pseudomonadati</taxon>
        <taxon>Candidatus Kryptoniota</taxon>
        <taxon>Candidatus Chryseopegocella</taxon>
    </lineage>
</organism>
<dbReference type="RefSeq" id="WP_092350112.1">
    <property type="nucleotide sequence ID" value="NZ_CZVW01000013.1"/>
</dbReference>
<accession>A0A0P1NUB1</accession>
<dbReference type="AlphaFoldDB" id="A0A0P1NUB1"/>